<dbReference type="InterPro" id="IPR011990">
    <property type="entry name" value="TPR-like_helical_dom_sf"/>
</dbReference>
<protein>
    <submittedName>
        <fullName evidence="2">Tetratricopeptide repeat protein</fullName>
    </submittedName>
</protein>
<reference evidence="2" key="1">
    <citation type="submission" date="2022-10" db="EMBL/GenBank/DDBJ databases">
        <title>Gaoshiqiia sediminis gen. nov., sp. nov., isolated from coastal sediment.</title>
        <authorList>
            <person name="Yu W.X."/>
            <person name="Mu D.S."/>
            <person name="Du J.Z."/>
            <person name="Liang Y.Q."/>
        </authorList>
    </citation>
    <scope>NUCLEOTIDE SEQUENCE</scope>
    <source>
        <strain evidence="2">A06</strain>
    </source>
</reference>
<dbReference type="EMBL" id="JAPAAF010000029">
    <property type="protein sequence ID" value="MCW0484151.1"/>
    <property type="molecule type" value="Genomic_DNA"/>
</dbReference>
<dbReference type="InterPro" id="IPR019734">
    <property type="entry name" value="TPR_rpt"/>
</dbReference>
<keyword evidence="3" id="KW-1185">Reference proteome</keyword>
<comment type="caution">
    <text evidence="2">The sequence shown here is derived from an EMBL/GenBank/DDBJ whole genome shotgun (WGS) entry which is preliminary data.</text>
</comment>
<keyword evidence="1" id="KW-0812">Transmembrane</keyword>
<evidence type="ECO:0000313" key="2">
    <source>
        <dbReference type="EMBL" id="MCW0484151.1"/>
    </source>
</evidence>
<keyword evidence="1" id="KW-1133">Transmembrane helix</keyword>
<dbReference type="Pfam" id="PF13174">
    <property type="entry name" value="TPR_6"/>
    <property type="match status" value="1"/>
</dbReference>
<name>A0AA41Y9L8_9BACT</name>
<keyword evidence="1" id="KW-0472">Membrane</keyword>
<dbReference type="SUPFAM" id="SSF48452">
    <property type="entry name" value="TPR-like"/>
    <property type="match status" value="1"/>
</dbReference>
<feature type="transmembrane region" description="Helical" evidence="1">
    <location>
        <begin position="33"/>
        <end position="51"/>
    </location>
</feature>
<dbReference type="Gene3D" id="1.25.40.10">
    <property type="entry name" value="Tetratricopeptide repeat domain"/>
    <property type="match status" value="2"/>
</dbReference>
<dbReference type="RefSeq" id="WP_282592744.1">
    <property type="nucleotide sequence ID" value="NZ_JAPAAF010000029.1"/>
</dbReference>
<dbReference type="Pfam" id="PF13432">
    <property type="entry name" value="TPR_16"/>
    <property type="match status" value="1"/>
</dbReference>
<dbReference type="Proteomes" id="UP001163821">
    <property type="component" value="Unassembled WGS sequence"/>
</dbReference>
<evidence type="ECO:0000256" key="1">
    <source>
        <dbReference type="SAM" id="Phobius"/>
    </source>
</evidence>
<sequence length="229" mass="25533">MAKNKDLKKEDNLSEVENALTKSEQFIEQNQKILSIVVGAAVVIVAAYLGFTKLYVLPKEKAAQEQMFMAEQYFEKDSFNLALNGDGNYLGFLDIIDDYGVTKAADLAGYYSGICYLRLGQYEEAINYLDAFESDDLLLAPVAAGAKGDAYAELNETDKALSAYKKAYSYKNEFTTPVYLMKAGNLLEATSKYADALQLYNEIKTTYPASTEARSVDKYIARTELHLNK</sequence>
<proteinExistence type="predicted"/>
<organism evidence="2 3">
    <name type="scientific">Gaoshiqia sediminis</name>
    <dbReference type="NCBI Taxonomy" id="2986998"/>
    <lineage>
        <taxon>Bacteria</taxon>
        <taxon>Pseudomonadati</taxon>
        <taxon>Bacteroidota</taxon>
        <taxon>Bacteroidia</taxon>
        <taxon>Marinilabiliales</taxon>
        <taxon>Prolixibacteraceae</taxon>
        <taxon>Gaoshiqia</taxon>
    </lineage>
</organism>
<accession>A0AA41Y9L8</accession>
<gene>
    <name evidence="2" type="ORF">N2K84_15520</name>
</gene>
<evidence type="ECO:0000313" key="3">
    <source>
        <dbReference type="Proteomes" id="UP001163821"/>
    </source>
</evidence>
<dbReference type="AlphaFoldDB" id="A0AA41Y9L8"/>